<dbReference type="EMBL" id="BK015006">
    <property type="protein sequence ID" value="DAD86689.1"/>
    <property type="molecule type" value="Genomic_DNA"/>
</dbReference>
<sequence length="308" mass="34392">MATLNNILGDEGTLDRVKHTAIGQYIQSRLFLGLPVKVTKYTTLNEKFNINVKTRTETGDVFKAIYFCIGNGGVTINRTAGQPVIPDFIDHDPTDCALYHHMPFVLRPVNNDLTDEQRQRYRLRRKETYNGQDYYAYYARLMEYENTTRILTERVQKGATEVMPYAYTESNLSPREPELTVGRKVTASNVKIKVSTGAKIVFTEDDVREYANAVKIITGNSRYSVITEIAIVAGVDDATYVSPDDGKRLNELKLATVICFADTYQLLTRNNNGFEEVIELGEKTPLPTTSAILPTVGVDPDAGRGVGG</sequence>
<name>A0A8S5MWH0_9CAUD</name>
<reference evidence="1" key="1">
    <citation type="journal article" date="2021" name="Proc. Natl. Acad. Sci. U.S.A.">
        <title>A Catalog of Tens of Thousands of Viruses from Human Metagenomes Reveals Hidden Associations with Chronic Diseases.</title>
        <authorList>
            <person name="Tisza M.J."/>
            <person name="Buck C.B."/>
        </authorList>
    </citation>
    <scope>NUCLEOTIDE SEQUENCE</scope>
    <source>
        <strain evidence="1">Ct3wi9</strain>
    </source>
</reference>
<protein>
    <submittedName>
        <fullName evidence="1">Uncharacterized protein</fullName>
    </submittedName>
</protein>
<dbReference type="Pfam" id="PF23838">
    <property type="entry name" value="DUF7208"/>
    <property type="match status" value="1"/>
</dbReference>
<evidence type="ECO:0000313" key="1">
    <source>
        <dbReference type="EMBL" id="DAD86689.1"/>
    </source>
</evidence>
<proteinExistence type="predicted"/>
<dbReference type="InterPro" id="IPR055632">
    <property type="entry name" value="DUF7208"/>
</dbReference>
<accession>A0A8S5MWH0</accession>
<organism evidence="1">
    <name type="scientific">Myoviridae sp. ct3wi9</name>
    <dbReference type="NCBI Taxonomy" id="2826610"/>
    <lineage>
        <taxon>Viruses</taxon>
        <taxon>Duplodnaviria</taxon>
        <taxon>Heunggongvirae</taxon>
        <taxon>Uroviricota</taxon>
        <taxon>Caudoviricetes</taxon>
    </lineage>
</organism>